<feature type="non-terminal residue" evidence="1">
    <location>
        <position position="475"/>
    </location>
</feature>
<comment type="caution">
    <text evidence="1">The sequence shown here is derived from an EMBL/GenBank/DDBJ whole genome shotgun (WGS) entry which is preliminary data.</text>
</comment>
<dbReference type="InterPro" id="IPR011990">
    <property type="entry name" value="TPR-like_helical_dom_sf"/>
</dbReference>
<reference evidence="1 2" key="1">
    <citation type="submission" date="2018-06" db="EMBL/GenBank/DDBJ databases">
        <title>Extensive metabolic versatility and redundancy in microbially diverse, dynamic hydrothermal sediments.</title>
        <authorList>
            <person name="Dombrowski N."/>
            <person name="Teske A."/>
            <person name="Baker B.J."/>
        </authorList>
    </citation>
    <scope>NUCLEOTIDE SEQUENCE [LARGE SCALE GENOMIC DNA]</scope>
    <source>
        <strain evidence="1">B35_G9</strain>
    </source>
</reference>
<accession>A0A660S704</accession>
<dbReference type="PANTHER" id="PTHR12558">
    <property type="entry name" value="CELL DIVISION CYCLE 16,23,27"/>
    <property type="match status" value="1"/>
</dbReference>
<dbReference type="PANTHER" id="PTHR12558:SF13">
    <property type="entry name" value="CELL DIVISION CYCLE PROTEIN 27 HOMOLOG"/>
    <property type="match status" value="1"/>
</dbReference>
<dbReference type="AlphaFoldDB" id="A0A660S704"/>
<gene>
    <name evidence="1" type="ORF">DRP44_07350</name>
</gene>
<protein>
    <recommendedName>
        <fullName evidence="3">Tetratricopeptide repeat protein</fullName>
    </recommendedName>
</protein>
<dbReference type="Pfam" id="PF14559">
    <property type="entry name" value="TPR_19"/>
    <property type="match status" value="1"/>
</dbReference>
<dbReference type="SMART" id="SM00028">
    <property type="entry name" value="TPR"/>
    <property type="match status" value="6"/>
</dbReference>
<evidence type="ECO:0000313" key="2">
    <source>
        <dbReference type="Proteomes" id="UP000282321"/>
    </source>
</evidence>
<dbReference type="Gene3D" id="1.25.40.10">
    <property type="entry name" value="Tetratricopeptide repeat domain"/>
    <property type="match status" value="2"/>
</dbReference>
<evidence type="ECO:0000313" key="1">
    <source>
        <dbReference type="EMBL" id="RKX64943.1"/>
    </source>
</evidence>
<dbReference type="InterPro" id="IPR019734">
    <property type="entry name" value="TPR_rpt"/>
</dbReference>
<dbReference type="EMBL" id="QNBC01000121">
    <property type="protein sequence ID" value="RKX64943.1"/>
    <property type="molecule type" value="Genomic_DNA"/>
</dbReference>
<dbReference type="Pfam" id="PF13181">
    <property type="entry name" value="TPR_8"/>
    <property type="match status" value="1"/>
</dbReference>
<organism evidence="1 2">
    <name type="scientific">candidate division TA06 bacterium</name>
    <dbReference type="NCBI Taxonomy" id="2250710"/>
    <lineage>
        <taxon>Bacteria</taxon>
        <taxon>Bacteria division TA06</taxon>
    </lineage>
</organism>
<proteinExistence type="predicted"/>
<sequence>MGSKRVDFIMRRVLLTLLFFFVSAALFANNNEQAILNYTKAQYLSQEGKIDKAEKLYIKAYRLSKLPEILSALIRDEISYNRFKKANRWIKEYEKNFGIDSTILKIKAVYFFDLGENDSLPDIYDKLYDLGVRDNNFITVYINELFNSKEYDKSLKILNENKAIIPLSVYYRNKALLFDALKEYDSSLLYFDSLKTLGDSFTNYAITGKAMVYESKGDLTEAISLYEQIPGNIYVKNKLAELYYQTDKFSKLKGVLDTLLYINPNNARYWRYMGRMAEKEDSIQYAFAYYFTSQGLDSTEYLSCYFLGNLYAIYKDFNSSEKWYKKSIERYPGFKDGYYKVILSDIQLSKTDSAWVYLNKALKHFTFDDTDYIYNLEGQLLYAKEEYDKAKPYLLRFVDDEYNAVLLADIYASEDSVSEAIAIYRKLIVKDSTNADLYNNLGYTMAEVCDTCNLDTAEYYIDKAIEISPENPYYL</sequence>
<dbReference type="Pfam" id="PF13432">
    <property type="entry name" value="TPR_16"/>
    <property type="match status" value="1"/>
</dbReference>
<evidence type="ECO:0008006" key="3">
    <source>
        <dbReference type="Google" id="ProtNLM"/>
    </source>
</evidence>
<dbReference type="SUPFAM" id="SSF48452">
    <property type="entry name" value="TPR-like"/>
    <property type="match status" value="3"/>
</dbReference>
<name>A0A660S704_UNCT6</name>
<dbReference type="Proteomes" id="UP000282321">
    <property type="component" value="Unassembled WGS sequence"/>
</dbReference>